<dbReference type="PANTHER" id="PTHR20923:SF1">
    <property type="entry name" value="G PATCH DOMAIN AND ANKYRIN REPEAT-CONTAINING PROTEIN 1"/>
    <property type="match status" value="1"/>
</dbReference>
<dbReference type="PANTHER" id="PTHR20923">
    <property type="entry name" value="BAT4 PROTEIN-RELATED"/>
    <property type="match status" value="1"/>
</dbReference>
<dbReference type="PROSITE" id="PS50174">
    <property type="entry name" value="G_PATCH"/>
    <property type="match status" value="1"/>
</dbReference>
<dbReference type="Pfam" id="PF01585">
    <property type="entry name" value="G-patch"/>
    <property type="match status" value="1"/>
</dbReference>
<dbReference type="InterPro" id="IPR039146">
    <property type="entry name" value="GPANK1"/>
</dbReference>
<dbReference type="InterPro" id="IPR002110">
    <property type="entry name" value="Ankyrin_rpt"/>
</dbReference>
<organism evidence="3 4">
    <name type="scientific">Gadus morhua</name>
    <name type="common">Atlantic cod</name>
    <dbReference type="NCBI Taxonomy" id="8049"/>
    <lineage>
        <taxon>Eukaryota</taxon>
        <taxon>Metazoa</taxon>
        <taxon>Chordata</taxon>
        <taxon>Craniata</taxon>
        <taxon>Vertebrata</taxon>
        <taxon>Euteleostomi</taxon>
        <taxon>Actinopterygii</taxon>
        <taxon>Neopterygii</taxon>
        <taxon>Teleostei</taxon>
        <taxon>Neoteleostei</taxon>
        <taxon>Acanthomorphata</taxon>
        <taxon>Zeiogadaria</taxon>
        <taxon>Gadariae</taxon>
        <taxon>Gadiformes</taxon>
        <taxon>Gadoidei</taxon>
        <taxon>Gadidae</taxon>
        <taxon>Gadus</taxon>
    </lineage>
</organism>
<dbReference type="Proteomes" id="UP000694546">
    <property type="component" value="Chromosome 3"/>
</dbReference>
<dbReference type="InterPro" id="IPR000467">
    <property type="entry name" value="G_patch_dom"/>
</dbReference>
<dbReference type="InterPro" id="IPR036770">
    <property type="entry name" value="Ankyrin_rpt-contain_sf"/>
</dbReference>
<dbReference type="GO" id="GO:0003676">
    <property type="term" value="F:nucleic acid binding"/>
    <property type="evidence" value="ECO:0007669"/>
    <property type="project" value="InterPro"/>
</dbReference>
<dbReference type="AlphaFoldDB" id="A0A8C4Z6I6"/>
<dbReference type="Gene3D" id="1.25.40.20">
    <property type="entry name" value="Ankyrin repeat-containing domain"/>
    <property type="match status" value="1"/>
</dbReference>
<feature type="region of interest" description="Disordered" evidence="1">
    <location>
        <begin position="286"/>
        <end position="334"/>
    </location>
</feature>
<evidence type="ECO:0000313" key="3">
    <source>
        <dbReference type="Ensembl" id="ENSGMOP00000008335.2"/>
    </source>
</evidence>
<feature type="domain" description="G-patch" evidence="2">
    <location>
        <begin position="229"/>
        <end position="275"/>
    </location>
</feature>
<dbReference type="Pfam" id="PF12796">
    <property type="entry name" value="Ank_2"/>
    <property type="match status" value="1"/>
</dbReference>
<name>A0A8C4Z6I6_GADMO</name>
<dbReference type="SUPFAM" id="SSF48403">
    <property type="entry name" value="Ankyrin repeat"/>
    <property type="match status" value="1"/>
</dbReference>
<dbReference type="OMA" id="QGWDQEH"/>
<feature type="compositionally biased region" description="Basic and acidic residues" evidence="1">
    <location>
        <begin position="295"/>
        <end position="327"/>
    </location>
</feature>
<dbReference type="Ensembl" id="ENSGMOT00000008570.2">
    <property type="protein sequence ID" value="ENSGMOP00000008335.2"/>
    <property type="gene ID" value="ENSGMOG00000007797.2"/>
</dbReference>
<sequence length="334" mass="36683">IITMAALGFTPAREQDVWIEDTEKTSLLPNAISGAEARSFYESLVKDTEGGGVSNARTRRRSPHGRPERPQSGNRAQPSRQTAPTELHGLKLLRCAQEGDVSGLKDLLSRGVDINFQDSFFWTAMMCASSAGQRAAVRLLLGRGAAWVGVVDTRGRDARELAHEAGHQGVVEELDGFETNTPQVTQPVTQWCEMCGSHFSGHASSHLSSTLHQFSLHHQPPTPQYCLPASSASYKMMVRYGWDPRTGLGPDGGGPKQPVSTVLKRDHKGLGFGPMKKARVTHFPAKDPQAVKLPKAVEREGGGDKGKRKEEGLRRQEIDRTWERDFRSSFNSCD</sequence>
<protein>
    <recommendedName>
        <fullName evidence="2">G-patch domain-containing protein</fullName>
    </recommendedName>
</protein>
<evidence type="ECO:0000256" key="1">
    <source>
        <dbReference type="SAM" id="MobiDB-lite"/>
    </source>
</evidence>
<dbReference type="SMART" id="SM00443">
    <property type="entry name" value="G_patch"/>
    <property type="match status" value="1"/>
</dbReference>
<proteinExistence type="predicted"/>
<dbReference type="GeneTree" id="ENSGT00390000003292"/>
<evidence type="ECO:0000259" key="2">
    <source>
        <dbReference type="PROSITE" id="PS50174"/>
    </source>
</evidence>
<feature type="region of interest" description="Disordered" evidence="1">
    <location>
        <begin position="48"/>
        <end position="83"/>
    </location>
</feature>
<evidence type="ECO:0000313" key="4">
    <source>
        <dbReference type="Proteomes" id="UP000694546"/>
    </source>
</evidence>
<reference evidence="3" key="2">
    <citation type="submission" date="2025-09" db="UniProtKB">
        <authorList>
            <consortium name="Ensembl"/>
        </authorList>
    </citation>
    <scope>IDENTIFICATION</scope>
</reference>
<feature type="compositionally biased region" description="Polar residues" evidence="1">
    <location>
        <begin position="71"/>
        <end position="83"/>
    </location>
</feature>
<reference evidence="3" key="1">
    <citation type="submission" date="2025-08" db="UniProtKB">
        <authorList>
            <consortium name="Ensembl"/>
        </authorList>
    </citation>
    <scope>IDENTIFICATION</scope>
</reference>
<keyword evidence="4" id="KW-1185">Reference proteome</keyword>
<accession>A0A8C4Z6I6</accession>